<reference evidence="4" key="1">
    <citation type="journal article" date="2019" name="Int. J. Syst. Evol. Microbiol.">
        <title>The Global Catalogue of Microorganisms (GCM) 10K type strain sequencing project: providing services to taxonomists for standard genome sequencing and annotation.</title>
        <authorList>
            <consortium name="The Broad Institute Genomics Platform"/>
            <consortium name="The Broad Institute Genome Sequencing Center for Infectious Disease"/>
            <person name="Wu L."/>
            <person name="Ma J."/>
        </authorList>
    </citation>
    <scope>NUCLEOTIDE SEQUENCE [LARGE SCALE GENOMIC DNA]</scope>
    <source>
        <strain evidence="4">CCUG 38813</strain>
    </source>
</reference>
<dbReference type="Proteomes" id="UP001596031">
    <property type="component" value="Unassembled WGS sequence"/>
</dbReference>
<dbReference type="EMBL" id="JBHSMS010000015">
    <property type="protein sequence ID" value="MFC5510400.1"/>
    <property type="molecule type" value="Genomic_DNA"/>
</dbReference>
<evidence type="ECO:0000256" key="1">
    <source>
        <dbReference type="SAM" id="Coils"/>
    </source>
</evidence>
<feature type="domain" description="TraG P-loop" evidence="2">
    <location>
        <begin position="449"/>
        <end position="809"/>
    </location>
</feature>
<proteinExistence type="predicted"/>
<gene>
    <name evidence="3" type="ORF">ACFPOU_04560</name>
</gene>
<dbReference type="PANTHER" id="PTHR38467">
    <property type="match status" value="1"/>
</dbReference>
<dbReference type="Pfam" id="PF19044">
    <property type="entry name" value="P-loop_TraG"/>
    <property type="match status" value="1"/>
</dbReference>
<dbReference type="Gene3D" id="3.40.50.300">
    <property type="entry name" value="P-loop containing nucleotide triphosphate hydrolases"/>
    <property type="match status" value="1"/>
</dbReference>
<dbReference type="InterPro" id="IPR043964">
    <property type="entry name" value="P-loop_TraG"/>
</dbReference>
<dbReference type="InterPro" id="IPR025955">
    <property type="entry name" value="TraC/Conjuga_ATPase"/>
</dbReference>
<dbReference type="Gene3D" id="1.10.8.730">
    <property type="match status" value="1"/>
</dbReference>
<keyword evidence="1" id="KW-0175">Coiled coil</keyword>
<dbReference type="InterPro" id="IPR053155">
    <property type="entry name" value="F-pilin_assembly_TraC"/>
</dbReference>
<dbReference type="PANTHER" id="PTHR38467:SF1">
    <property type="entry name" value="CONJUGATIVE TRANSFER: ASSEMBLY"/>
    <property type="match status" value="1"/>
</dbReference>
<dbReference type="SUPFAM" id="SSF52540">
    <property type="entry name" value="P-loop containing nucleoside triphosphate hydrolases"/>
    <property type="match status" value="1"/>
</dbReference>
<evidence type="ECO:0000259" key="2">
    <source>
        <dbReference type="Pfam" id="PF19044"/>
    </source>
</evidence>
<accession>A0ABW0PD38</accession>
<keyword evidence="4" id="KW-1185">Reference proteome</keyword>
<name>A0ABW0PD38_9BURK</name>
<organism evidence="3 4">
    <name type="scientific">Massilia jejuensis</name>
    <dbReference type="NCBI Taxonomy" id="648894"/>
    <lineage>
        <taxon>Bacteria</taxon>
        <taxon>Pseudomonadati</taxon>
        <taxon>Pseudomonadota</taxon>
        <taxon>Betaproteobacteria</taxon>
        <taxon>Burkholderiales</taxon>
        <taxon>Oxalobacteraceae</taxon>
        <taxon>Telluria group</taxon>
        <taxon>Massilia</taxon>
    </lineage>
</organism>
<feature type="coiled-coil region" evidence="1">
    <location>
        <begin position="273"/>
        <end position="300"/>
    </location>
</feature>
<dbReference type="InterPro" id="IPR027417">
    <property type="entry name" value="P-loop_NTPase"/>
</dbReference>
<evidence type="ECO:0000313" key="4">
    <source>
        <dbReference type="Proteomes" id="UP001596031"/>
    </source>
</evidence>
<dbReference type="Pfam" id="PF11130">
    <property type="entry name" value="TraC_F_IV"/>
    <property type="match status" value="1"/>
</dbReference>
<dbReference type="RefSeq" id="WP_379717664.1">
    <property type="nucleotide sequence ID" value="NZ_JBHSMS010000015.1"/>
</dbReference>
<evidence type="ECO:0000313" key="3">
    <source>
        <dbReference type="EMBL" id="MFC5510400.1"/>
    </source>
</evidence>
<sequence length="861" mass="95369">MIVINRPDLPTQVSSSFVHLESYARASNLIVSKPDGDGLCVGRCYEMSPLSGGGVEFAGLIQNIYKSAPDDSVLQMSLLNLPDYDVPYNLVRGKGHGNKLLQELIQRQALLYERAQRIGALTDMPIINRKTLIVSFMTPVHLINDETLELALAAQNEFLAGLKACGFVDVEARTPSQLLAIYRQYPNIYDRRKEKPLDDLMELRHQAYGPDEIFDFTKDDYALFNKRLYCAAVVPKSLPPRISHGLTNLLIGAPLNRGQTKDGGGVRIKTPFILNATVRVANQRKELDRIEKALKSRNRADNNLPFSLGAENGAEIASDLDYLLQTCKDGTNKLTFTSVTAFVFSYDKAELAQARSDVKTTMNNLDFDARDVTDTTGVRFVQTLPLNYSTKIAEKLDSEALVPASVAAKLMPIFGDYRGNASGSTDRMGSVYLTRRGSAFYLDPFLSNKNKNGVIAAAGGAGKSFKVQYMITNELASGTRVALFDNGKSSKKFCEGADGDFIEFSLDTPTPPSLNPFTGLSEEDFLEQHPDITALILKAAYFNEPEEKGARIAVSEAVKAAYGQARGKADINTVIDALTTIKENTDDSKHRSEVQLAACNLIPRLRNFVDSPTRGGYFLGECNLAANNQFTVFEMSGLDGDEHLKQCVLFFVMNTIMRQMKKLDGRKLVMLDEAWQLLKDEGASAVMEGLYRKARKDEGSIWVITQSPRDLANNATGEVILSQSVWKLVMEQEAEEIDKIVAEGVMTKFAGDPYFNKLIKDVKTQKGVCSEMLICGENTYEVVRLYVDRFTAALFSTDGADRNVVFQLMRSGVPAVDAVNMVISDARGKRNKWLKDIVAQLRAEDLNDTDIRRELEEILNG</sequence>
<comment type="caution">
    <text evidence="3">The sequence shown here is derived from an EMBL/GenBank/DDBJ whole genome shotgun (WGS) entry which is preliminary data.</text>
</comment>
<protein>
    <submittedName>
        <fullName evidence="3">Conjugal transfer protein TraC</fullName>
    </submittedName>
</protein>